<evidence type="ECO:0000313" key="6">
    <source>
        <dbReference type="RefSeq" id="XP_060549737.1"/>
    </source>
</evidence>
<dbReference type="RefSeq" id="XP_060549740.1">
    <property type="nucleotide sequence ID" value="XM_060693757.1"/>
</dbReference>
<feature type="region of interest" description="Disordered" evidence="2">
    <location>
        <begin position="1"/>
        <end position="97"/>
    </location>
</feature>
<evidence type="ECO:0000313" key="5">
    <source>
        <dbReference type="RefSeq" id="XP_060549736.1"/>
    </source>
</evidence>
<dbReference type="RefSeq" id="XP_060549735.1">
    <property type="nucleotide sequence ID" value="XM_060693752.1"/>
</dbReference>
<dbReference type="KEGG" id="pgut:117677820"/>
<feature type="compositionally biased region" description="Polar residues" evidence="2">
    <location>
        <begin position="367"/>
        <end position="376"/>
    </location>
</feature>
<gene>
    <name evidence="4 5 6 7 8" type="primary">CIPC</name>
</gene>
<dbReference type="GO" id="GO:0005634">
    <property type="term" value="C:nucleus"/>
    <property type="evidence" value="ECO:0007669"/>
    <property type="project" value="TreeGrafter"/>
</dbReference>
<dbReference type="InterPro" id="IPR031602">
    <property type="entry name" value="CIPC"/>
</dbReference>
<dbReference type="GO" id="GO:0045892">
    <property type="term" value="P:negative regulation of DNA-templated transcription"/>
    <property type="evidence" value="ECO:0007669"/>
    <property type="project" value="InterPro"/>
</dbReference>
<dbReference type="GeneID" id="117677820"/>
<feature type="region of interest" description="Disordered" evidence="2">
    <location>
        <begin position="361"/>
        <end position="396"/>
    </location>
</feature>
<dbReference type="AlphaFoldDB" id="A0A6P9DFJ4"/>
<dbReference type="RefSeq" id="XP_060549736.1">
    <property type="nucleotide sequence ID" value="XM_060693753.1"/>
</dbReference>
<dbReference type="PANTHER" id="PTHR34648">
    <property type="entry name" value="CLOCK-INTERACTING PACEMAKER"/>
    <property type="match status" value="1"/>
</dbReference>
<name>A0A6P9DFJ4_PANGU</name>
<keyword evidence="1" id="KW-0175">Coiled coil</keyword>
<dbReference type="RefSeq" id="XP_060549737.1">
    <property type="nucleotide sequence ID" value="XM_060693754.1"/>
</dbReference>
<protein>
    <submittedName>
        <fullName evidence="4 5">CLOCK-interacting pacemaker</fullName>
    </submittedName>
</protein>
<evidence type="ECO:0000313" key="4">
    <source>
        <dbReference type="RefSeq" id="XP_060549735.1"/>
    </source>
</evidence>
<dbReference type="Proteomes" id="UP001652622">
    <property type="component" value="Unplaced"/>
</dbReference>
<dbReference type="Pfam" id="PF15800">
    <property type="entry name" value="CiPC"/>
    <property type="match status" value="1"/>
</dbReference>
<reference evidence="4 5" key="1">
    <citation type="submission" date="2025-05" db="UniProtKB">
        <authorList>
            <consortium name="RefSeq"/>
        </authorList>
    </citation>
    <scope>IDENTIFICATION</scope>
    <source>
        <tissue evidence="4 5">Blood</tissue>
    </source>
</reference>
<evidence type="ECO:0000313" key="8">
    <source>
        <dbReference type="RefSeq" id="XP_060549740.1"/>
    </source>
</evidence>
<feature type="compositionally biased region" description="Low complexity" evidence="2">
    <location>
        <begin position="380"/>
        <end position="396"/>
    </location>
</feature>
<organism evidence="3 5">
    <name type="scientific">Pantherophis guttatus</name>
    <name type="common">Corn snake</name>
    <name type="synonym">Elaphe guttata</name>
    <dbReference type="NCBI Taxonomy" id="94885"/>
    <lineage>
        <taxon>Eukaryota</taxon>
        <taxon>Metazoa</taxon>
        <taxon>Chordata</taxon>
        <taxon>Craniata</taxon>
        <taxon>Vertebrata</taxon>
        <taxon>Euteleostomi</taxon>
        <taxon>Lepidosauria</taxon>
        <taxon>Squamata</taxon>
        <taxon>Bifurcata</taxon>
        <taxon>Unidentata</taxon>
        <taxon>Episquamata</taxon>
        <taxon>Toxicofera</taxon>
        <taxon>Serpentes</taxon>
        <taxon>Colubroidea</taxon>
        <taxon>Colubridae</taxon>
        <taxon>Colubrinae</taxon>
        <taxon>Pantherophis</taxon>
    </lineage>
</organism>
<evidence type="ECO:0000256" key="2">
    <source>
        <dbReference type="SAM" id="MobiDB-lite"/>
    </source>
</evidence>
<dbReference type="CTD" id="85457"/>
<keyword evidence="3" id="KW-1185">Reference proteome</keyword>
<evidence type="ECO:0000313" key="3">
    <source>
        <dbReference type="Proteomes" id="UP001652622"/>
    </source>
</evidence>
<evidence type="ECO:0000313" key="7">
    <source>
        <dbReference type="RefSeq" id="XP_060549738.1"/>
    </source>
</evidence>
<feature type="coiled-coil region" evidence="1">
    <location>
        <begin position="306"/>
        <end position="333"/>
    </location>
</feature>
<proteinExistence type="predicted"/>
<feature type="region of interest" description="Disordered" evidence="2">
    <location>
        <begin position="217"/>
        <end position="244"/>
    </location>
</feature>
<dbReference type="PANTHER" id="PTHR34648:SF7">
    <property type="entry name" value="SI:CH211-132B12.7"/>
    <property type="match status" value="1"/>
</dbReference>
<sequence length="408" mass="43377">MPSNEPSSPPSCLAHHKRSPLARPGSKWGGHVGQPEKMERASHNCPPPNPSCPVSEGEKDSGFSDGSLECLSAIEQTDNEDSASPPLPPRPAKSQKAKERLLGGTFPGGLTPLYLIKNVILEQTLGVSPTTPFLAWSNQHPLEGAHSSAALLLLLQEPMASLKPMLPSQKPSVKEIHFPTLSAYPRIAAHLGWQAEEAPSPVAEPSRHKQFYAGEAWASPEAPTAKDSCEKPPEESPANSQTSALVWPEAPARPTLSCAGLSPAGDRMAVKGARRPGGHSLARQHRLHNTVEILRRSGLLGITLRTKELLRQNSRTQRELAQLREEAQLLCEAIRSSDSRVWARFQDAICCSAAPCPSSKGGGAQSHLGQQPNLAAQPTGPLLPSPGELLSSSGLALGPDTTLPVALP</sequence>
<evidence type="ECO:0000256" key="1">
    <source>
        <dbReference type="SAM" id="Coils"/>
    </source>
</evidence>
<dbReference type="RefSeq" id="XP_060549738.1">
    <property type="nucleotide sequence ID" value="XM_060693755.1"/>
</dbReference>
<dbReference type="GO" id="GO:0042754">
    <property type="term" value="P:negative regulation of circadian rhythm"/>
    <property type="evidence" value="ECO:0007669"/>
    <property type="project" value="InterPro"/>
</dbReference>
<accession>A0A6P9DFJ4</accession>